<dbReference type="AlphaFoldDB" id="A0A0C4YEN3"/>
<evidence type="ECO:0000313" key="2">
    <source>
        <dbReference type="Proteomes" id="UP000031843"/>
    </source>
</evidence>
<dbReference type="EMBL" id="CP010537">
    <property type="protein sequence ID" value="AJG24167.1"/>
    <property type="molecule type" value="Genomic_DNA"/>
</dbReference>
<accession>A0A0C4YEN3</accession>
<protein>
    <submittedName>
        <fullName evidence="1">Uncharacterized protein</fullName>
    </submittedName>
</protein>
<dbReference type="Proteomes" id="UP000031843">
    <property type="component" value="Chromosome secondary"/>
</dbReference>
<name>A0A0C4YEN3_9BURK</name>
<evidence type="ECO:0000313" key="1">
    <source>
        <dbReference type="EMBL" id="AJG24167.1"/>
    </source>
</evidence>
<sequence length="40" mass="4277">MDRASLGNTPGSGAMPQYRTIIAQTKMQSIQAKKTIIVVA</sequence>
<keyword evidence="2" id="KW-1185">Reference proteome</keyword>
<dbReference type="STRING" id="68895.RR42_s2585"/>
<proteinExistence type="predicted"/>
<dbReference type="KEGG" id="cbw:RR42_s2585"/>
<organism evidence="1 2">
    <name type="scientific">Cupriavidus basilensis</name>
    <dbReference type="NCBI Taxonomy" id="68895"/>
    <lineage>
        <taxon>Bacteria</taxon>
        <taxon>Pseudomonadati</taxon>
        <taxon>Pseudomonadota</taxon>
        <taxon>Betaproteobacteria</taxon>
        <taxon>Burkholderiales</taxon>
        <taxon>Burkholderiaceae</taxon>
        <taxon>Cupriavidus</taxon>
    </lineage>
</organism>
<gene>
    <name evidence="1" type="ORF">RR42_s2585</name>
</gene>
<reference evidence="1 2" key="1">
    <citation type="journal article" date="2015" name="Genome Announc.">
        <title>Complete Genome Sequence of Cupriavidus basilensis 4G11, Isolated from the Oak Ridge Field Research Center Site.</title>
        <authorList>
            <person name="Ray J."/>
            <person name="Waters R.J."/>
            <person name="Skerker J.M."/>
            <person name="Kuehl J.V."/>
            <person name="Price M.N."/>
            <person name="Huang J."/>
            <person name="Chakraborty R."/>
            <person name="Arkin A.P."/>
            <person name="Deutschbauer A."/>
        </authorList>
    </citation>
    <scope>NUCLEOTIDE SEQUENCE [LARGE SCALE GENOMIC DNA]</scope>
    <source>
        <strain evidence="1">4G11</strain>
    </source>
</reference>